<protein>
    <submittedName>
        <fullName evidence="1">Uncharacterized protein</fullName>
    </submittedName>
</protein>
<keyword evidence="2" id="KW-1185">Reference proteome</keyword>
<proteinExistence type="predicted"/>
<organism evidence="1 2">
    <name type="scientific">Methylopila capsulata</name>
    <dbReference type="NCBI Taxonomy" id="61654"/>
    <lineage>
        <taxon>Bacteria</taxon>
        <taxon>Pseudomonadati</taxon>
        <taxon>Pseudomonadota</taxon>
        <taxon>Alphaproteobacteria</taxon>
        <taxon>Hyphomicrobiales</taxon>
        <taxon>Methylopilaceae</taxon>
        <taxon>Methylopila</taxon>
    </lineage>
</organism>
<accession>A0ABS2T5G7</accession>
<name>A0ABS2T5G7_9HYPH</name>
<gene>
    <name evidence="1" type="ORF">JOD31_001652</name>
</gene>
<comment type="caution">
    <text evidence="1">The sequence shown here is derived from an EMBL/GenBank/DDBJ whole genome shotgun (WGS) entry which is preliminary data.</text>
</comment>
<dbReference type="Proteomes" id="UP000758856">
    <property type="component" value="Unassembled WGS sequence"/>
</dbReference>
<evidence type="ECO:0000313" key="1">
    <source>
        <dbReference type="EMBL" id="MBM7851427.1"/>
    </source>
</evidence>
<sequence>MTRWTRLSGARLLWLFLLPLPLLTGYAESGDPLKTMSQISNRAAKGDRLPTAHADRAAWTPCAPVRPSQDVGRCAALAKAD</sequence>
<dbReference type="EMBL" id="JAFBCY010000002">
    <property type="protein sequence ID" value="MBM7851427.1"/>
    <property type="molecule type" value="Genomic_DNA"/>
</dbReference>
<reference evidence="1 2" key="1">
    <citation type="submission" date="2021-01" db="EMBL/GenBank/DDBJ databases">
        <title>Genomic Encyclopedia of Type Strains, Phase IV (KMG-IV): sequencing the most valuable type-strain genomes for metagenomic binning, comparative biology and taxonomic classification.</title>
        <authorList>
            <person name="Goeker M."/>
        </authorList>
    </citation>
    <scope>NUCLEOTIDE SEQUENCE [LARGE SCALE GENOMIC DNA]</scope>
    <source>
        <strain evidence="1 2">DSM 6130</strain>
    </source>
</reference>
<evidence type="ECO:0000313" key="2">
    <source>
        <dbReference type="Proteomes" id="UP000758856"/>
    </source>
</evidence>